<evidence type="ECO:0000313" key="20">
    <source>
        <dbReference type="Proteomes" id="UP000241818"/>
    </source>
</evidence>
<dbReference type="InterPro" id="IPR021162">
    <property type="entry name" value="Dot1"/>
</dbReference>
<comment type="similarity">
    <text evidence="15">Belongs to the class I-like SAM-binding methyltransferase superfamily. DOT1 family.</text>
</comment>
<organism evidence="19 20">
    <name type="scientific">Amorphotheca resinae ATCC 22711</name>
    <dbReference type="NCBI Taxonomy" id="857342"/>
    <lineage>
        <taxon>Eukaryota</taxon>
        <taxon>Fungi</taxon>
        <taxon>Dikarya</taxon>
        <taxon>Ascomycota</taxon>
        <taxon>Pezizomycotina</taxon>
        <taxon>Leotiomycetes</taxon>
        <taxon>Helotiales</taxon>
        <taxon>Amorphothecaceae</taxon>
        <taxon>Amorphotheca</taxon>
    </lineage>
</organism>
<gene>
    <name evidence="19" type="ORF">M430DRAFT_68103</name>
</gene>
<proteinExistence type="inferred from homology"/>
<evidence type="ECO:0000256" key="2">
    <source>
        <dbReference type="ARBA" id="ARBA00004123"/>
    </source>
</evidence>
<evidence type="ECO:0000256" key="15">
    <source>
        <dbReference type="PIRNR" id="PIRNR017570"/>
    </source>
</evidence>
<feature type="region of interest" description="Disordered" evidence="17">
    <location>
        <begin position="1"/>
        <end position="117"/>
    </location>
</feature>
<sequence length="497" mass="56411">MFNFGAKPNPKIAVVPPKIRVEKAPPAKKPQPLPSKIASKTVQRPQVPTRTSPAKSRSATATPDRLEPRKRKAVRQKSPVQQRIESDSDDDDVDSPASFDEPIKRHKSDRPPDLNRKLRSEKAFSEEDGVVFPMIHAADIASTSRKSKLVTAVEEKNVTVELRYPSASQRERYDLVFGKEQIDPAQEICDVAEIVTSIYLTEEEALPFTDPNSGIIRKLVRAKNLLSRDSRNKELLNGFKDAVDVYNKALEVPLKNGSLAKNLDSMHYLPYDMVRLILRQVYDRVVSPQVDTLKNKKENKENTYGELLPPFVSKIFEETHLKSDQVFVDLGSGVGNVVLQAALEIGCEGWGCEMMPNACDLADAQEKEFAARCRLWGIRTGDVRLVRGDFMQNTAIHEAMRRADVILVNNEVFGSMLNRDLIHLFLDVKDGCKVVHLQPFVGSDDKMKSRTLNDPVNLFDRIEKQYFENWVSWKFESGNYYISTKNDRRLKEFEHLG</sequence>
<dbReference type="GO" id="GO:0042393">
    <property type="term" value="F:histone binding"/>
    <property type="evidence" value="ECO:0007669"/>
    <property type="project" value="InterPro"/>
</dbReference>
<evidence type="ECO:0000256" key="4">
    <source>
        <dbReference type="ARBA" id="ARBA00020987"/>
    </source>
</evidence>
<dbReference type="GO" id="GO:0032259">
    <property type="term" value="P:methylation"/>
    <property type="evidence" value="ECO:0007669"/>
    <property type="project" value="UniProtKB-KW"/>
</dbReference>
<keyword evidence="10 15" id="KW-0805">Transcription regulation</keyword>
<evidence type="ECO:0000256" key="5">
    <source>
        <dbReference type="ARBA" id="ARBA00022603"/>
    </source>
</evidence>
<evidence type="ECO:0000256" key="3">
    <source>
        <dbReference type="ARBA" id="ARBA00012190"/>
    </source>
</evidence>
<dbReference type="GO" id="GO:0140956">
    <property type="term" value="F:histone H3K79 trimethyltransferase activity"/>
    <property type="evidence" value="ECO:0007669"/>
    <property type="project" value="UniProtKB-EC"/>
</dbReference>
<keyword evidence="11 15" id="KW-0804">Transcription</keyword>
<dbReference type="GO" id="GO:0005634">
    <property type="term" value="C:nucleus"/>
    <property type="evidence" value="ECO:0007669"/>
    <property type="project" value="UniProtKB-SubCell"/>
</dbReference>
<dbReference type="GO" id="GO:0000786">
    <property type="term" value="C:nucleosome"/>
    <property type="evidence" value="ECO:0007669"/>
    <property type="project" value="InterPro"/>
</dbReference>
<reference evidence="19 20" key="1">
    <citation type="journal article" date="2018" name="New Phytol.">
        <title>Comparative genomics and transcriptomics depict ericoid mycorrhizal fungi as versatile saprotrophs and plant mutualists.</title>
        <authorList>
            <person name="Martino E."/>
            <person name="Morin E."/>
            <person name="Grelet G.A."/>
            <person name="Kuo A."/>
            <person name="Kohler A."/>
            <person name="Daghino S."/>
            <person name="Barry K.W."/>
            <person name="Cichocki N."/>
            <person name="Clum A."/>
            <person name="Dockter R.B."/>
            <person name="Hainaut M."/>
            <person name="Kuo R.C."/>
            <person name="LaButti K."/>
            <person name="Lindahl B.D."/>
            <person name="Lindquist E.A."/>
            <person name="Lipzen A."/>
            <person name="Khouja H.R."/>
            <person name="Magnuson J."/>
            <person name="Murat C."/>
            <person name="Ohm R.A."/>
            <person name="Singer S.W."/>
            <person name="Spatafora J.W."/>
            <person name="Wang M."/>
            <person name="Veneault-Fourrey C."/>
            <person name="Henrissat B."/>
            <person name="Grigoriev I.V."/>
            <person name="Martin F.M."/>
            <person name="Perotto S."/>
        </authorList>
    </citation>
    <scope>NUCLEOTIDE SEQUENCE [LARGE SCALE GENOMIC DNA]</scope>
    <source>
        <strain evidence="19 20">ATCC 22711</strain>
    </source>
</reference>
<dbReference type="EMBL" id="KZ679014">
    <property type="protein sequence ID" value="PSS12947.1"/>
    <property type="molecule type" value="Genomic_DNA"/>
</dbReference>
<dbReference type="PANTHER" id="PTHR21451">
    <property type="entry name" value="HISTONE H3 METHYLTRANSFERASE"/>
    <property type="match status" value="1"/>
</dbReference>
<dbReference type="Proteomes" id="UP000241818">
    <property type="component" value="Unassembled WGS sequence"/>
</dbReference>
<feature type="binding site" evidence="16">
    <location>
        <position position="353"/>
    </location>
    <ligand>
        <name>S-adenosyl-L-methionine</name>
        <dbReference type="ChEBI" id="CHEBI:59789"/>
    </ligand>
</feature>
<dbReference type="GeneID" id="36577408"/>
<feature type="binding site" evidence="16">
    <location>
        <begin position="304"/>
        <end position="307"/>
    </location>
    <ligand>
        <name>S-adenosyl-L-methionine</name>
        <dbReference type="ChEBI" id="CHEBI:59789"/>
    </ligand>
</feature>
<evidence type="ECO:0000256" key="6">
    <source>
        <dbReference type="ARBA" id="ARBA00022679"/>
    </source>
</evidence>
<dbReference type="GO" id="GO:0000077">
    <property type="term" value="P:DNA damage checkpoint signaling"/>
    <property type="evidence" value="ECO:0007669"/>
    <property type="project" value="InterPro"/>
</dbReference>
<keyword evidence="12 15" id="KW-0539">Nucleus</keyword>
<keyword evidence="6 15" id="KW-0808">Transferase</keyword>
<feature type="binding site" evidence="16">
    <location>
        <begin position="389"/>
        <end position="390"/>
    </location>
    <ligand>
        <name>S-adenosyl-L-methionine</name>
        <dbReference type="ChEBI" id="CHEBI:59789"/>
    </ligand>
</feature>
<evidence type="ECO:0000256" key="10">
    <source>
        <dbReference type="ARBA" id="ARBA00023015"/>
    </source>
</evidence>
<evidence type="ECO:0000256" key="14">
    <source>
        <dbReference type="ARBA" id="ARBA00047770"/>
    </source>
</evidence>
<evidence type="ECO:0000256" key="12">
    <source>
        <dbReference type="ARBA" id="ARBA00023242"/>
    </source>
</evidence>
<feature type="binding site" evidence="16">
    <location>
        <begin position="327"/>
        <end position="336"/>
    </location>
    <ligand>
        <name>S-adenosyl-L-methionine</name>
        <dbReference type="ChEBI" id="CHEBI:59789"/>
    </ligand>
</feature>
<evidence type="ECO:0000256" key="8">
    <source>
        <dbReference type="ARBA" id="ARBA00022737"/>
    </source>
</evidence>
<evidence type="ECO:0000259" key="18">
    <source>
        <dbReference type="PROSITE" id="PS51569"/>
    </source>
</evidence>
<feature type="compositionally biased region" description="Polar residues" evidence="17">
    <location>
        <begin position="38"/>
        <end position="61"/>
    </location>
</feature>
<evidence type="ECO:0000256" key="1">
    <source>
        <dbReference type="ARBA" id="ARBA00003482"/>
    </source>
</evidence>
<dbReference type="SUPFAM" id="SSF53335">
    <property type="entry name" value="S-adenosyl-L-methionine-dependent methyltransferases"/>
    <property type="match status" value="1"/>
</dbReference>
<evidence type="ECO:0000256" key="7">
    <source>
        <dbReference type="ARBA" id="ARBA00022691"/>
    </source>
</evidence>
<dbReference type="Gene3D" id="3.40.50.150">
    <property type="entry name" value="Vaccinia Virus protein VP39"/>
    <property type="match status" value="1"/>
</dbReference>
<dbReference type="EC" id="2.1.1.360" evidence="3 15"/>
<dbReference type="InterPro" id="IPR029063">
    <property type="entry name" value="SAM-dependent_MTases_sf"/>
</dbReference>
<dbReference type="GO" id="GO:0000781">
    <property type="term" value="C:chromosome, telomeric region"/>
    <property type="evidence" value="ECO:0007669"/>
    <property type="project" value="GOC"/>
</dbReference>
<evidence type="ECO:0000256" key="9">
    <source>
        <dbReference type="ARBA" id="ARBA00022853"/>
    </source>
</evidence>
<dbReference type="PANTHER" id="PTHR21451:SF0">
    <property type="entry name" value="HISTONE-LYSINE N-METHYLTRANSFERASE, H3 LYSINE-79 SPECIFIC"/>
    <property type="match status" value="1"/>
</dbReference>
<name>A0A2T3AW89_AMORE</name>
<dbReference type="InterPro" id="IPR025789">
    <property type="entry name" value="DOT1_dom"/>
</dbReference>
<evidence type="ECO:0000256" key="17">
    <source>
        <dbReference type="SAM" id="MobiDB-lite"/>
    </source>
</evidence>
<evidence type="ECO:0000313" key="19">
    <source>
        <dbReference type="EMBL" id="PSS12947.1"/>
    </source>
</evidence>
<protein>
    <recommendedName>
        <fullName evidence="4 15">Histone-lysine N-methyltransferase, H3 lysine-79 specific</fullName>
        <ecNumber evidence="3 15">2.1.1.360</ecNumber>
    </recommendedName>
    <alternativeName>
        <fullName evidence="13 15">Histone H3-K79 methyltransferase</fullName>
    </alternativeName>
</protein>
<dbReference type="CDD" id="cd02440">
    <property type="entry name" value="AdoMet_MTases"/>
    <property type="match status" value="1"/>
</dbReference>
<evidence type="ECO:0000256" key="11">
    <source>
        <dbReference type="ARBA" id="ARBA00023163"/>
    </source>
</evidence>
<dbReference type="AlphaFoldDB" id="A0A2T3AW89"/>
<comment type="function">
    <text evidence="1 15">Histone methyltransferase that specifically trimethylates histone H3 to form H3K79me3. This methylation is required for telomere silencing and for the pachytene checkpoint during the meiotic cell cycle by allowing the recruitment of RAD9 to double strand breaks. Nucleosomes are preferred as substrate compared to free histone.</text>
</comment>
<keyword evidence="5 15" id="KW-0489">Methyltransferase</keyword>
<dbReference type="GO" id="GO:0006281">
    <property type="term" value="P:DNA repair"/>
    <property type="evidence" value="ECO:0007669"/>
    <property type="project" value="InterPro"/>
</dbReference>
<feature type="domain" description="DOT1" evidence="18">
    <location>
        <begin position="169"/>
        <end position="497"/>
    </location>
</feature>
<dbReference type="OrthoDB" id="443402at2759"/>
<evidence type="ECO:0000256" key="13">
    <source>
        <dbReference type="ARBA" id="ARBA00029821"/>
    </source>
</evidence>
<dbReference type="RefSeq" id="XP_024718938.1">
    <property type="nucleotide sequence ID" value="XM_024869327.1"/>
</dbReference>
<comment type="catalytic activity">
    <reaction evidence="14 15">
        <text>L-lysyl(79)-[histone H3] + 3 S-adenosyl-L-methionine = N(6),N(6),N(6)-trimethyl-L-lysyl(79)-[histone H3] + 3 S-adenosyl-L-homocysteine + 3 H(+)</text>
        <dbReference type="Rhea" id="RHEA:60328"/>
        <dbReference type="Rhea" id="RHEA-COMP:15549"/>
        <dbReference type="Rhea" id="RHEA-COMP:15552"/>
        <dbReference type="ChEBI" id="CHEBI:15378"/>
        <dbReference type="ChEBI" id="CHEBI:29969"/>
        <dbReference type="ChEBI" id="CHEBI:57856"/>
        <dbReference type="ChEBI" id="CHEBI:59789"/>
        <dbReference type="ChEBI" id="CHEBI:61961"/>
        <dbReference type="EC" id="2.1.1.360"/>
    </reaction>
</comment>
<evidence type="ECO:0000256" key="16">
    <source>
        <dbReference type="PIRSR" id="PIRSR017570-1"/>
    </source>
</evidence>
<dbReference type="Gene3D" id="1.10.260.170">
    <property type="match status" value="1"/>
</dbReference>
<dbReference type="PIRSF" id="PIRSF017570">
    <property type="entry name" value="Histone_H3-K79_MeTrfase"/>
    <property type="match status" value="1"/>
</dbReference>
<dbReference type="Pfam" id="PF08123">
    <property type="entry name" value="DOT1"/>
    <property type="match status" value="1"/>
</dbReference>
<dbReference type="GO" id="GO:0031509">
    <property type="term" value="P:subtelomeric heterochromatin formation"/>
    <property type="evidence" value="ECO:0007669"/>
    <property type="project" value="InterPro"/>
</dbReference>
<keyword evidence="9 15" id="KW-0156">Chromatin regulator</keyword>
<dbReference type="STRING" id="857342.A0A2T3AW89"/>
<comment type="subcellular location">
    <subcellularLocation>
        <location evidence="2 15">Nucleus</location>
    </subcellularLocation>
</comment>
<keyword evidence="7 15" id="KW-0949">S-adenosyl-L-methionine</keyword>
<dbReference type="PROSITE" id="PS51569">
    <property type="entry name" value="DOT1"/>
    <property type="match status" value="1"/>
</dbReference>
<dbReference type="FunFam" id="3.40.50.150:FF:000033">
    <property type="entry name" value="Histone-lysine N-methyltransferase, H3 lysine-79 specific"/>
    <property type="match status" value="1"/>
</dbReference>
<keyword evidence="8" id="KW-0677">Repeat</keyword>
<keyword evidence="20" id="KW-1185">Reference proteome</keyword>
<accession>A0A2T3AW89</accession>
<dbReference type="InterPro" id="IPR030445">
    <property type="entry name" value="H3-K79_meTrfase"/>
</dbReference>
<dbReference type="InParanoid" id="A0A2T3AW89"/>